<accession>A0A8X8BTP0</accession>
<dbReference type="PRINTS" id="PR00109">
    <property type="entry name" value="TYRKINASE"/>
</dbReference>
<dbReference type="GO" id="GO:0005524">
    <property type="term" value="F:ATP binding"/>
    <property type="evidence" value="ECO:0007669"/>
    <property type="project" value="UniProtKB-KW"/>
</dbReference>
<feature type="non-terminal residue" evidence="14">
    <location>
        <position position="1"/>
    </location>
</feature>
<feature type="domain" description="F-BAR" evidence="13">
    <location>
        <begin position="1"/>
        <end position="251"/>
    </location>
</feature>
<dbReference type="Gene3D" id="3.20.110.10">
    <property type="entry name" value="Glycoside hydrolase 38, N terminal domain"/>
    <property type="match status" value="1"/>
</dbReference>
<keyword evidence="3 9" id="KW-0547">Nucleotide-binding</keyword>
<dbReference type="InterPro" id="IPR031160">
    <property type="entry name" value="F_BAR_dom"/>
</dbReference>
<dbReference type="SUPFAM" id="SSF103657">
    <property type="entry name" value="BAR/IMD domain-like"/>
    <property type="match status" value="1"/>
</dbReference>
<dbReference type="Proteomes" id="UP000886611">
    <property type="component" value="Unassembled WGS sequence"/>
</dbReference>
<feature type="domain" description="SH2" evidence="11">
    <location>
        <begin position="454"/>
        <end position="544"/>
    </location>
</feature>
<dbReference type="InterPro" id="IPR011009">
    <property type="entry name" value="Kinase-like_dom_sf"/>
</dbReference>
<comment type="similarity">
    <text evidence="9">Belongs to the protein kinase superfamily. Tyr protein kinase family.</text>
</comment>
<dbReference type="InterPro" id="IPR000719">
    <property type="entry name" value="Prot_kinase_dom"/>
</dbReference>
<dbReference type="SUPFAM" id="SSF88713">
    <property type="entry name" value="Glycoside hydrolase/deacetylase"/>
    <property type="match status" value="1"/>
</dbReference>
<evidence type="ECO:0000256" key="1">
    <source>
        <dbReference type="ARBA" id="ARBA00022679"/>
    </source>
</evidence>
<evidence type="ECO:0000256" key="7">
    <source>
        <dbReference type="PROSITE-ProRule" id="PRU00191"/>
    </source>
</evidence>
<dbReference type="InterPro" id="IPR036860">
    <property type="entry name" value="SH2_dom_sf"/>
</dbReference>
<dbReference type="Pfam" id="PF00611">
    <property type="entry name" value="FCH"/>
    <property type="match status" value="1"/>
</dbReference>
<dbReference type="SMART" id="SM00252">
    <property type="entry name" value="SH2"/>
    <property type="match status" value="1"/>
</dbReference>
<keyword evidence="5 9" id="KW-0067">ATP-binding</keyword>
<dbReference type="SUPFAM" id="SSF56112">
    <property type="entry name" value="Protein kinase-like (PK-like)"/>
    <property type="match status" value="1"/>
</dbReference>
<evidence type="ECO:0000256" key="6">
    <source>
        <dbReference type="ARBA" id="ARBA00023137"/>
    </source>
</evidence>
<keyword evidence="6 9" id="KW-0829">Tyrosine-protein kinase</keyword>
<evidence type="ECO:0000256" key="4">
    <source>
        <dbReference type="ARBA" id="ARBA00022777"/>
    </source>
</evidence>
<comment type="catalytic activity">
    <reaction evidence="9">
        <text>L-tyrosyl-[protein] + ATP = O-phospho-L-tyrosyl-[protein] + ADP + H(+)</text>
        <dbReference type="Rhea" id="RHEA:10596"/>
        <dbReference type="Rhea" id="RHEA-COMP:10136"/>
        <dbReference type="Rhea" id="RHEA-COMP:20101"/>
        <dbReference type="ChEBI" id="CHEBI:15378"/>
        <dbReference type="ChEBI" id="CHEBI:30616"/>
        <dbReference type="ChEBI" id="CHEBI:46858"/>
        <dbReference type="ChEBI" id="CHEBI:61978"/>
        <dbReference type="ChEBI" id="CHEBI:456216"/>
        <dbReference type="EC" id="2.7.10.2"/>
    </reaction>
</comment>
<evidence type="ECO:0000256" key="3">
    <source>
        <dbReference type="ARBA" id="ARBA00022741"/>
    </source>
</evidence>
<evidence type="ECO:0000256" key="9">
    <source>
        <dbReference type="RuleBase" id="RU362096"/>
    </source>
</evidence>
<dbReference type="GO" id="GO:0005975">
    <property type="term" value="P:carbohydrate metabolic process"/>
    <property type="evidence" value="ECO:0007669"/>
    <property type="project" value="InterPro"/>
</dbReference>
<dbReference type="CDD" id="cd10361">
    <property type="entry name" value="SH2_Fps_family"/>
    <property type="match status" value="1"/>
</dbReference>
<name>A0A8X8BTP0_POLSE</name>
<sequence>MGFGRDLRNSNEALLKLQDWEIKLLETVKKFMSLRVKSDKEYASLLQNIIQQVDKHENSTQSWLQMVQQTEQLSKIMKSHAEDLNSGPLHRLTIMIKDKQQVKKSYQSFHQQIELEMCKVTKNDLEKLKGAYRQLTKDANCAKEKYKEAIVKGKEPEKARDRYDKAMMKLHNLHNQYVLAVKGAQLHQEHYYDSTLPLLLDSLQKMQEEMIKALKGILEEYCQITSLLTDEIVKVHKEIHTSVEQIDPATEYEHFIEVHSKSPEVKELNVEFDVSLLEDTENLQANEILWNSLTADSLQNMLKTATEELALTQQTLLNKEELMQDLEKKIEESAKSCEKKSDIVLLLNQKQALEELKQTIQLLKCTEAKLAAQKDLLDQKMQENDGKEPPPVVNYEEDARSVTSMDKGKDKVSKFDTLRHSIAGIIRSPKSVLGSSSFFDVIPTSEKPLGEQDWYHGAIPRIEAQELLKQQGDFLVRESHGKPGEYVLSVFSDGQRRHFIIQYAENQYRFEGTGFATIPQLIEHHYTTKQVITKKSGVVLLNPVVKDKKWVLNHEDVTLAELLGKLTMASKHCNLVSTQFLLTSCQNSTHARDLAARNCLVGENNLLKISDFGMSRQEDDGIYSSSGLKQIPIKWTAPEALNYGRYSSESDVWSYGILLWETFSLGMCPYPGMTNQQAREQVEKGRKIETPPTVTSLPGSDHLDLPLPSRIHVKMKKMANFAKGQLSILQDKIDHLERLLAENNEIISNIRDSVINLSESVKDGKGNPELLNLSKGSFPELLASPPVVIPVEAEDCQFASKPYLKPPDGVQMLDVYSLLPFDNPDGGVWKQGFDISYDEHEWDNEPLQVFVVPHSHNDPVDLHPLVVVLKTSAQLLQRRSIGLGQ</sequence>
<feature type="domain" description="Protein kinase" evidence="12">
    <location>
        <begin position="427"/>
        <end position="770"/>
    </location>
</feature>
<dbReference type="PRINTS" id="PR00401">
    <property type="entry name" value="SH2DOMAIN"/>
</dbReference>
<dbReference type="Gene3D" id="3.30.505.10">
    <property type="entry name" value="SH2 domain"/>
    <property type="match status" value="1"/>
</dbReference>
<keyword evidence="1 9" id="KW-0808">Transferase</keyword>
<dbReference type="PROSITE" id="PS50011">
    <property type="entry name" value="PROTEIN_KINASE_DOM"/>
    <property type="match status" value="1"/>
</dbReference>
<keyword evidence="7" id="KW-0727">SH2 domain</keyword>
<dbReference type="GO" id="GO:0004715">
    <property type="term" value="F:non-membrane spanning protein tyrosine kinase activity"/>
    <property type="evidence" value="ECO:0007669"/>
    <property type="project" value="UniProtKB-EC"/>
</dbReference>
<protein>
    <recommendedName>
        <fullName evidence="9">Tyrosine-protein kinase</fullName>
        <ecNumber evidence="9">2.7.10.2</ecNumber>
    </recommendedName>
</protein>
<dbReference type="InterPro" id="IPR011330">
    <property type="entry name" value="Glyco_hydro/deAcase_b/a-brl"/>
</dbReference>
<dbReference type="Gene3D" id="1.20.1270.60">
    <property type="entry name" value="Arfaptin homology (AH) domain/BAR domain"/>
    <property type="match status" value="1"/>
</dbReference>
<dbReference type="InterPro" id="IPR027267">
    <property type="entry name" value="AH/BAR_dom_sf"/>
</dbReference>
<dbReference type="EMBL" id="JAATIS010001241">
    <property type="protein sequence ID" value="KAG2466469.1"/>
    <property type="molecule type" value="Genomic_DNA"/>
</dbReference>
<dbReference type="InterPro" id="IPR000980">
    <property type="entry name" value="SH2"/>
</dbReference>
<keyword evidence="2" id="KW-0449">Lipoprotein</keyword>
<dbReference type="FunFam" id="1.20.1270.60:FF:000029">
    <property type="entry name" value="Tyrosine-protein kinase"/>
    <property type="match status" value="1"/>
</dbReference>
<evidence type="ECO:0000313" key="14">
    <source>
        <dbReference type="EMBL" id="KAG2466469.1"/>
    </source>
</evidence>
<dbReference type="EC" id="2.7.10.2" evidence="9"/>
<proteinExistence type="inferred from homology"/>
<keyword evidence="15" id="KW-1185">Reference proteome</keyword>
<dbReference type="InterPro" id="IPR050198">
    <property type="entry name" value="Non-receptor_tyrosine_kinases"/>
</dbReference>
<dbReference type="PROSITE" id="PS51741">
    <property type="entry name" value="F_BAR"/>
    <property type="match status" value="1"/>
</dbReference>
<dbReference type="PANTHER" id="PTHR24418">
    <property type="entry name" value="TYROSINE-PROTEIN KINASE"/>
    <property type="match status" value="1"/>
</dbReference>
<evidence type="ECO:0000259" key="11">
    <source>
        <dbReference type="PROSITE" id="PS50001"/>
    </source>
</evidence>
<comment type="caution">
    <text evidence="14">The sequence shown here is derived from an EMBL/GenBank/DDBJ whole genome shotgun (WGS) entry which is preliminary data.</text>
</comment>
<gene>
    <name evidence="14" type="primary">Fer</name>
    <name evidence="14" type="ORF">GTO96_0020849</name>
</gene>
<dbReference type="InterPro" id="IPR027291">
    <property type="entry name" value="Glyco_hydro_38_N_sf"/>
</dbReference>
<dbReference type="SMART" id="SM00055">
    <property type="entry name" value="FCH"/>
    <property type="match status" value="1"/>
</dbReference>
<keyword evidence="4 9" id="KW-0418">Kinase</keyword>
<dbReference type="Pfam" id="PF00017">
    <property type="entry name" value="SH2"/>
    <property type="match status" value="1"/>
</dbReference>
<feature type="coiled-coil region" evidence="10">
    <location>
        <begin position="118"/>
        <end position="152"/>
    </location>
</feature>
<keyword evidence="2" id="KW-0519">Myristate</keyword>
<keyword evidence="8 10" id="KW-0175">Coiled coil</keyword>
<evidence type="ECO:0000313" key="15">
    <source>
        <dbReference type="Proteomes" id="UP000886611"/>
    </source>
</evidence>
<dbReference type="InterPro" id="IPR001245">
    <property type="entry name" value="Ser-Thr/Tyr_kinase_cat_dom"/>
</dbReference>
<evidence type="ECO:0000256" key="8">
    <source>
        <dbReference type="PROSITE-ProRule" id="PRU01077"/>
    </source>
</evidence>
<dbReference type="InterPro" id="IPR035849">
    <property type="entry name" value="Fes/Fps/Fer_SH2"/>
</dbReference>
<dbReference type="Gene3D" id="1.10.510.10">
    <property type="entry name" value="Transferase(Phosphotransferase) domain 1"/>
    <property type="match status" value="1"/>
</dbReference>
<dbReference type="Gene3D" id="1.10.287.160">
    <property type="entry name" value="HR1 repeat"/>
    <property type="match status" value="1"/>
</dbReference>
<feature type="non-terminal residue" evidence="14">
    <location>
        <position position="885"/>
    </location>
</feature>
<feature type="coiled-coil region" evidence="10">
    <location>
        <begin position="719"/>
        <end position="746"/>
    </location>
</feature>
<dbReference type="SUPFAM" id="SSF55550">
    <property type="entry name" value="SH2 domain"/>
    <property type="match status" value="1"/>
</dbReference>
<evidence type="ECO:0000259" key="12">
    <source>
        <dbReference type="PROSITE" id="PS50011"/>
    </source>
</evidence>
<feature type="coiled-coil region" evidence="10">
    <location>
        <begin position="295"/>
        <end position="383"/>
    </location>
</feature>
<reference evidence="14 15" key="1">
    <citation type="journal article" date="2021" name="Cell">
        <title>Tracing the genetic footprints of vertebrate landing in non-teleost ray-finned fishes.</title>
        <authorList>
            <person name="Bi X."/>
            <person name="Wang K."/>
            <person name="Yang L."/>
            <person name="Pan H."/>
            <person name="Jiang H."/>
            <person name="Wei Q."/>
            <person name="Fang M."/>
            <person name="Yu H."/>
            <person name="Zhu C."/>
            <person name="Cai Y."/>
            <person name="He Y."/>
            <person name="Gan X."/>
            <person name="Zeng H."/>
            <person name="Yu D."/>
            <person name="Zhu Y."/>
            <person name="Jiang H."/>
            <person name="Qiu Q."/>
            <person name="Yang H."/>
            <person name="Zhang Y.E."/>
            <person name="Wang W."/>
            <person name="Zhu M."/>
            <person name="He S."/>
            <person name="Zhang G."/>
        </authorList>
    </citation>
    <scope>NUCLEOTIDE SEQUENCE [LARGE SCALE GENOMIC DNA]</scope>
    <source>
        <strain evidence="14">Bchr_013</strain>
    </source>
</reference>
<dbReference type="PROSITE" id="PS50001">
    <property type="entry name" value="SH2"/>
    <property type="match status" value="1"/>
</dbReference>
<evidence type="ECO:0000256" key="10">
    <source>
        <dbReference type="SAM" id="Coils"/>
    </source>
</evidence>
<dbReference type="FunFam" id="3.30.505.10:FF:000020">
    <property type="entry name" value="Tyrosine-protein kinase"/>
    <property type="match status" value="1"/>
</dbReference>
<dbReference type="InterPro" id="IPR001060">
    <property type="entry name" value="FCH_dom"/>
</dbReference>
<dbReference type="AlphaFoldDB" id="A0A8X8BTP0"/>
<evidence type="ECO:0000256" key="2">
    <source>
        <dbReference type="ARBA" id="ARBA00022707"/>
    </source>
</evidence>
<evidence type="ECO:0000256" key="5">
    <source>
        <dbReference type="ARBA" id="ARBA00022840"/>
    </source>
</evidence>
<dbReference type="Pfam" id="PF07714">
    <property type="entry name" value="PK_Tyr_Ser-Thr"/>
    <property type="match status" value="1"/>
</dbReference>
<organism evidence="14 15">
    <name type="scientific">Polypterus senegalus</name>
    <name type="common">Senegal bichir</name>
    <dbReference type="NCBI Taxonomy" id="55291"/>
    <lineage>
        <taxon>Eukaryota</taxon>
        <taxon>Metazoa</taxon>
        <taxon>Chordata</taxon>
        <taxon>Craniata</taxon>
        <taxon>Vertebrata</taxon>
        <taxon>Euteleostomi</taxon>
        <taxon>Actinopterygii</taxon>
        <taxon>Polypteriformes</taxon>
        <taxon>Polypteridae</taxon>
        <taxon>Polypterus</taxon>
    </lineage>
</organism>
<evidence type="ECO:0000259" key="13">
    <source>
        <dbReference type="PROSITE" id="PS51741"/>
    </source>
</evidence>